<protein>
    <submittedName>
        <fullName evidence="2">Uncharacterized protein</fullName>
    </submittedName>
</protein>
<dbReference type="Proteomes" id="UP000777661">
    <property type="component" value="Unassembled WGS sequence"/>
</dbReference>
<sequence>MNAFARRDQILDEFRREAKGSFSVVYRALSQLATEKQSLKLEEKEVRERIKKIMSEEDARAAAG</sequence>
<comment type="caution">
    <text evidence="2">The sequence shown here is derived from an EMBL/GenBank/DDBJ whole genome shotgun (WGS) entry which is preliminary data.</text>
</comment>
<keyword evidence="1" id="KW-0175">Coiled coil</keyword>
<dbReference type="EMBL" id="JAHSQO010000002">
    <property type="protein sequence ID" value="MBY8916539.1"/>
    <property type="molecule type" value="Genomic_DNA"/>
</dbReference>
<feature type="coiled-coil region" evidence="1">
    <location>
        <begin position="29"/>
        <end position="56"/>
    </location>
</feature>
<evidence type="ECO:0000313" key="3">
    <source>
        <dbReference type="Proteomes" id="UP000777661"/>
    </source>
</evidence>
<proteinExistence type="predicted"/>
<reference evidence="2 3" key="1">
    <citation type="submission" date="2021-06" db="EMBL/GenBank/DDBJ databases">
        <title>Nitratireductor porphyridii sp. nov., isolated from a small marine red alga, Porphyridium purpureum in South Korea.</title>
        <authorList>
            <person name="Kim K.H."/>
            <person name="Kristyanto S."/>
            <person name="Jeon C.O."/>
        </authorList>
    </citation>
    <scope>NUCLEOTIDE SEQUENCE [LARGE SCALE GENOMIC DNA]</scope>
    <source>
        <strain evidence="2 3">R6</strain>
    </source>
</reference>
<name>A0ABS7R7A8_9HYPH</name>
<gene>
    <name evidence="2" type="ORF">KVG22_08075</name>
</gene>
<accession>A0ABS7R7A8</accession>
<evidence type="ECO:0000256" key="1">
    <source>
        <dbReference type="SAM" id="Coils"/>
    </source>
</evidence>
<evidence type="ECO:0000313" key="2">
    <source>
        <dbReference type="EMBL" id="MBY8916539.1"/>
    </source>
</evidence>
<organism evidence="2 3">
    <name type="scientific">Nitratireductor rhodophyticola</name>
    <dbReference type="NCBI Taxonomy" id="2854036"/>
    <lineage>
        <taxon>Bacteria</taxon>
        <taxon>Pseudomonadati</taxon>
        <taxon>Pseudomonadota</taxon>
        <taxon>Alphaproteobacteria</taxon>
        <taxon>Hyphomicrobiales</taxon>
        <taxon>Phyllobacteriaceae</taxon>
        <taxon>Nitratireductor</taxon>
    </lineage>
</organism>
<dbReference type="RefSeq" id="WP_223005689.1">
    <property type="nucleotide sequence ID" value="NZ_JAHSQO010000002.1"/>
</dbReference>
<keyword evidence="3" id="KW-1185">Reference proteome</keyword>